<organism evidence="4">
    <name type="scientific">Gongylonema pulchrum</name>
    <dbReference type="NCBI Taxonomy" id="637853"/>
    <lineage>
        <taxon>Eukaryota</taxon>
        <taxon>Metazoa</taxon>
        <taxon>Ecdysozoa</taxon>
        <taxon>Nematoda</taxon>
        <taxon>Chromadorea</taxon>
        <taxon>Rhabditida</taxon>
        <taxon>Spirurina</taxon>
        <taxon>Spiruromorpha</taxon>
        <taxon>Spiruroidea</taxon>
        <taxon>Gongylonematidae</taxon>
        <taxon>Gongylonema</taxon>
    </lineage>
</organism>
<dbReference type="WBParaSite" id="GPUH_0000443701-mRNA-1">
    <property type="protein sequence ID" value="GPUH_0000443701-mRNA-1"/>
    <property type="gene ID" value="GPUH_0000443701"/>
</dbReference>
<gene>
    <name evidence="2" type="ORF">GPUH_LOCUS4430</name>
</gene>
<accession>A0A183D6T9</accession>
<evidence type="ECO:0000313" key="3">
    <source>
        <dbReference type="Proteomes" id="UP000271098"/>
    </source>
</evidence>
<name>A0A183D6T9_9BILA</name>
<dbReference type="Proteomes" id="UP000271098">
    <property type="component" value="Unassembled WGS sequence"/>
</dbReference>
<sequence>MDIHHQPGASNLRIVVVWTLETIRPISAHIFSKRYQPIRTNLGHSDRDDDHGDDDDADGD</sequence>
<dbReference type="EMBL" id="UYRT01008340">
    <property type="protein sequence ID" value="VDK44828.1"/>
    <property type="molecule type" value="Genomic_DNA"/>
</dbReference>
<proteinExistence type="predicted"/>
<evidence type="ECO:0000256" key="1">
    <source>
        <dbReference type="SAM" id="MobiDB-lite"/>
    </source>
</evidence>
<feature type="compositionally biased region" description="Acidic residues" evidence="1">
    <location>
        <begin position="51"/>
        <end position="60"/>
    </location>
</feature>
<keyword evidence="3" id="KW-1185">Reference proteome</keyword>
<feature type="region of interest" description="Disordered" evidence="1">
    <location>
        <begin position="37"/>
        <end position="60"/>
    </location>
</feature>
<reference evidence="4" key="1">
    <citation type="submission" date="2016-06" db="UniProtKB">
        <authorList>
            <consortium name="WormBaseParasite"/>
        </authorList>
    </citation>
    <scope>IDENTIFICATION</scope>
</reference>
<evidence type="ECO:0000313" key="4">
    <source>
        <dbReference type="WBParaSite" id="GPUH_0000443701-mRNA-1"/>
    </source>
</evidence>
<evidence type="ECO:0000313" key="2">
    <source>
        <dbReference type="EMBL" id="VDK44828.1"/>
    </source>
</evidence>
<protein>
    <submittedName>
        <fullName evidence="2 4">Uncharacterized protein</fullName>
    </submittedName>
</protein>
<dbReference type="AlphaFoldDB" id="A0A183D6T9"/>
<reference evidence="2 3" key="2">
    <citation type="submission" date="2018-11" db="EMBL/GenBank/DDBJ databases">
        <authorList>
            <consortium name="Pathogen Informatics"/>
        </authorList>
    </citation>
    <scope>NUCLEOTIDE SEQUENCE [LARGE SCALE GENOMIC DNA]</scope>
</reference>